<dbReference type="InterPro" id="IPR000160">
    <property type="entry name" value="GGDEF_dom"/>
</dbReference>
<dbReference type="PANTHER" id="PTHR44757:SF2">
    <property type="entry name" value="BIOFILM ARCHITECTURE MAINTENANCE PROTEIN MBAA"/>
    <property type="match status" value="1"/>
</dbReference>
<accession>A0A6N8E963</accession>
<dbReference type="Pfam" id="PF00990">
    <property type="entry name" value="GGDEF"/>
    <property type="match status" value="1"/>
</dbReference>
<evidence type="ECO:0000313" key="12">
    <source>
        <dbReference type="EMBL" id="MTW19868.1"/>
    </source>
</evidence>
<dbReference type="CDD" id="cd01948">
    <property type="entry name" value="EAL"/>
    <property type="match status" value="1"/>
</dbReference>
<dbReference type="SUPFAM" id="SSF55785">
    <property type="entry name" value="PYP-like sensor domain (PAS domain)"/>
    <property type="match status" value="1"/>
</dbReference>
<comment type="catalytic activity">
    <reaction evidence="1">
        <text>ATP + protein L-histidine = ADP + protein N-phospho-L-histidine.</text>
        <dbReference type="EC" id="2.7.13.3"/>
    </reaction>
</comment>
<feature type="compositionally biased region" description="Polar residues" evidence="6">
    <location>
        <begin position="671"/>
        <end position="681"/>
    </location>
</feature>
<dbReference type="InterPro" id="IPR036890">
    <property type="entry name" value="HATPase_C_sf"/>
</dbReference>
<dbReference type="InterPro" id="IPR029787">
    <property type="entry name" value="Nucleotide_cyclase"/>
</dbReference>
<evidence type="ECO:0000259" key="10">
    <source>
        <dbReference type="PROSITE" id="PS50887"/>
    </source>
</evidence>
<dbReference type="InterPro" id="IPR001789">
    <property type="entry name" value="Sig_transdc_resp-reg_receiver"/>
</dbReference>
<feature type="domain" description="Histidine kinase" evidence="7">
    <location>
        <begin position="18"/>
        <end position="230"/>
    </location>
</feature>
<dbReference type="Gene3D" id="3.30.450.20">
    <property type="entry name" value="PAS domain"/>
    <property type="match status" value="1"/>
</dbReference>
<feature type="domain" description="EAL" evidence="9">
    <location>
        <begin position="1124"/>
        <end position="1375"/>
    </location>
</feature>
<dbReference type="PROSITE" id="PS50883">
    <property type="entry name" value="EAL"/>
    <property type="match status" value="1"/>
</dbReference>
<dbReference type="SUPFAM" id="SSF55073">
    <property type="entry name" value="Nucleotide cyclase"/>
    <property type="match status" value="1"/>
</dbReference>
<feature type="region of interest" description="Disordered" evidence="6">
    <location>
        <begin position="664"/>
        <end position="683"/>
    </location>
</feature>
<protein>
    <recommendedName>
        <fullName evidence="2">histidine kinase</fullName>
        <ecNumber evidence="2">2.7.13.3</ecNumber>
    </recommendedName>
</protein>
<organism evidence="12 13">
    <name type="scientific">Allochromatium palmeri</name>
    <dbReference type="NCBI Taxonomy" id="231048"/>
    <lineage>
        <taxon>Bacteria</taxon>
        <taxon>Pseudomonadati</taxon>
        <taxon>Pseudomonadota</taxon>
        <taxon>Gammaproteobacteria</taxon>
        <taxon>Chromatiales</taxon>
        <taxon>Chromatiaceae</taxon>
        <taxon>Allochromatium</taxon>
    </lineage>
</organism>
<keyword evidence="5" id="KW-0597">Phosphoprotein</keyword>
<dbReference type="Pfam" id="PF00563">
    <property type="entry name" value="EAL"/>
    <property type="match status" value="1"/>
</dbReference>
<dbReference type="Gene3D" id="1.10.287.130">
    <property type="match status" value="1"/>
</dbReference>
<dbReference type="Gene3D" id="3.30.565.10">
    <property type="entry name" value="Histidine kinase-like ATPase, C-terminal domain"/>
    <property type="match status" value="1"/>
</dbReference>
<dbReference type="Gene3D" id="3.30.70.270">
    <property type="match status" value="1"/>
</dbReference>
<dbReference type="SMART" id="SM00052">
    <property type="entry name" value="EAL"/>
    <property type="match status" value="1"/>
</dbReference>
<evidence type="ECO:0000259" key="8">
    <source>
        <dbReference type="PROSITE" id="PS50110"/>
    </source>
</evidence>
<keyword evidence="3" id="KW-0902">Two-component regulatory system</keyword>
<dbReference type="InterPro" id="IPR003661">
    <property type="entry name" value="HisK_dim/P_dom"/>
</dbReference>
<reference evidence="12 13" key="1">
    <citation type="submission" date="2019-11" db="EMBL/GenBank/DDBJ databases">
        <title>Whole-genome sequence of the anaerobic purple sulfur bacterium Allochromatium palmeri DSM 15591.</title>
        <authorList>
            <person name="Kyndt J.A."/>
            <person name="Meyer T.E."/>
        </authorList>
    </citation>
    <scope>NUCLEOTIDE SEQUENCE [LARGE SCALE GENOMIC DNA]</scope>
    <source>
        <strain evidence="12 13">DSM 15591</strain>
    </source>
</reference>
<dbReference type="InterPro" id="IPR008207">
    <property type="entry name" value="Sig_transdc_His_kin_Hpt_dom"/>
</dbReference>
<dbReference type="Proteomes" id="UP000434044">
    <property type="component" value="Unassembled WGS sequence"/>
</dbReference>
<name>A0A6N8E963_9GAMM</name>
<dbReference type="PANTHER" id="PTHR44757">
    <property type="entry name" value="DIGUANYLATE CYCLASE DGCP"/>
    <property type="match status" value="1"/>
</dbReference>
<dbReference type="InterPro" id="IPR052155">
    <property type="entry name" value="Biofilm_reg_signaling"/>
</dbReference>
<dbReference type="EC" id="2.7.13.3" evidence="2"/>
<dbReference type="SUPFAM" id="SSF141868">
    <property type="entry name" value="EAL domain-like"/>
    <property type="match status" value="1"/>
</dbReference>
<evidence type="ECO:0000259" key="7">
    <source>
        <dbReference type="PROSITE" id="PS50109"/>
    </source>
</evidence>
<feature type="domain" description="HPt" evidence="11">
    <location>
        <begin position="566"/>
        <end position="660"/>
    </location>
</feature>
<evidence type="ECO:0000256" key="6">
    <source>
        <dbReference type="SAM" id="MobiDB-lite"/>
    </source>
</evidence>
<dbReference type="SUPFAM" id="SSF55874">
    <property type="entry name" value="ATPase domain of HSP90 chaperone/DNA topoisomerase II/histidine kinase"/>
    <property type="match status" value="1"/>
</dbReference>
<dbReference type="InterPro" id="IPR011006">
    <property type="entry name" value="CheY-like_superfamily"/>
</dbReference>
<evidence type="ECO:0000256" key="3">
    <source>
        <dbReference type="ARBA" id="ARBA00023012"/>
    </source>
</evidence>
<dbReference type="InterPro" id="IPR036641">
    <property type="entry name" value="HPT_dom_sf"/>
</dbReference>
<dbReference type="OrthoDB" id="5563233at2"/>
<dbReference type="InterPro" id="IPR043128">
    <property type="entry name" value="Rev_trsase/Diguanyl_cyclase"/>
</dbReference>
<dbReference type="SMART" id="SM00267">
    <property type="entry name" value="GGDEF"/>
    <property type="match status" value="1"/>
</dbReference>
<sequence>MNSSTSHTLAAGSSPLADLSHALHTQLNGVLGMSELLLGTRLDAEQRGYAETLNHAGQRLQGVIRDVLDLARLETGQIQLASREFDLMGTIDAVLDSVADRAEHAGLELAADLAPNLPYRVLGDRGRFERFLSHLIADLIDLTASGELVVRVAWTPESTPSCLRVEIRASQMGAFQFPPGVDGAWTGCAVGAGLGLIVARAWVEHLGGRLVSEPESPDGVLVRIEVPLTAVAHKPLGSHPHAALAGRRALLVAPDGLVAEVCKTRLSELGLTATHTTEPEAARLTVRAAADAQAPLSVLLVDARVKGLEHLLSEQSLQAEPALALLKRLLMVPRRIGWRDDQAAALAVTAELTKPVTQHALLAALTGAGHDAISIASWPEERPPAALSQSGGFGLRVLVADDNAINQDTVAAMLASLGCQSRLVFDGQSAIEALSEERFDLVLMDCKMPLMDGYEAARRIRLQEGDRRARLPIIALTAHAMEGDQARCQAAGMDDYLTKPLSRRALRAMLERWSAKRTAHWPSAPEPVAETVRPLSTGIGAVSEWPILDPGPLASVRALDPDSSAGEALVARLIDGFLDAEPALSAAVRVALESCQSAALSEAARALSASAATLGAVRLAQLCEGLAQIPESALTPRMSREAIAALESVLTQSRAAVESLATGGSDAAINPSRQPPESVQAASADDLRPQVLIIDADPALESNARSMLDGCDLHLVFAQDDRRALESIARERPDLIVLDLMAPGLNGYALCHQLRHSPGLELTPILAVTGGEDLNVIERAYQAGATDFQVKPLNWLLLMHRIRYLLRGQSTLAALHQSEASQSALIAAIPDALLRLDSQGRVLQFKAGWLPGQARSRPESSVSLLSDLLPESACAVIRRELGATLVEHGVRELEIEVTDEHGEVRVFEARLIAIDAEQVILLLRDMTERQRRQRVIQQLAYQDSLTGLANRRRFNLDLAQALSRVRRRDDRLALLCLDLDRFKRVNDSLGHGIGDELLRTAAQRLQDTVDEAGVMFKAEGIGFASTIARLGGDELAVIFKGRDAERIAMRVADGILGKFREPFQLGGHSLVCTASIGIALSPDDGETPEILLKHADTALYAAKLKGRDTYRFFTAAMGERARRRLDTEARLRRALDQDEFRLHYQPILDTRTRAPIALEALLRWEDRDQGLLAPEHFLQVADESGLILPIGVWVISEVGRQLAHWSHQGCLQSVAINLSNAQFGDRGLIERLFRLARACPPGTIELEVTESLLLARDARLLDTLARLRKQGMRVAIDDFGTGYSSLALLKHLPIDTLKIDRSFVREIGREPTTELLIRTIVDMGHGLGLRLVAEGVETEEQLAFLVREGCHAVQGFLFQHPIPAAEFVSDGFLAITQHDTLGQDSR</sequence>
<dbReference type="Gene3D" id="1.20.120.160">
    <property type="entry name" value="HPT domain"/>
    <property type="match status" value="1"/>
</dbReference>
<dbReference type="SMART" id="SM00388">
    <property type="entry name" value="HisKA"/>
    <property type="match status" value="1"/>
</dbReference>
<dbReference type="Gene3D" id="3.20.20.450">
    <property type="entry name" value="EAL domain"/>
    <property type="match status" value="1"/>
</dbReference>
<evidence type="ECO:0000313" key="13">
    <source>
        <dbReference type="Proteomes" id="UP000434044"/>
    </source>
</evidence>
<dbReference type="InterPro" id="IPR036097">
    <property type="entry name" value="HisK_dim/P_sf"/>
</dbReference>
<dbReference type="PROSITE" id="PS50110">
    <property type="entry name" value="RESPONSE_REGULATORY"/>
    <property type="match status" value="2"/>
</dbReference>
<feature type="domain" description="Response regulatory" evidence="8">
    <location>
        <begin position="396"/>
        <end position="514"/>
    </location>
</feature>
<dbReference type="PROSITE" id="PS50887">
    <property type="entry name" value="GGDEF"/>
    <property type="match status" value="1"/>
</dbReference>
<dbReference type="Pfam" id="PF00512">
    <property type="entry name" value="HisKA"/>
    <property type="match status" value="1"/>
</dbReference>
<comment type="caution">
    <text evidence="12">The sequence shown here is derived from an EMBL/GenBank/DDBJ whole genome shotgun (WGS) entry which is preliminary data.</text>
</comment>
<dbReference type="CDD" id="cd00082">
    <property type="entry name" value="HisKA"/>
    <property type="match status" value="1"/>
</dbReference>
<feature type="domain" description="Response regulatory" evidence="8">
    <location>
        <begin position="690"/>
        <end position="806"/>
    </location>
</feature>
<dbReference type="CDD" id="cd17546">
    <property type="entry name" value="REC_hyHK_CKI1_RcsC-like"/>
    <property type="match status" value="1"/>
</dbReference>
<evidence type="ECO:0000256" key="2">
    <source>
        <dbReference type="ARBA" id="ARBA00012438"/>
    </source>
</evidence>
<gene>
    <name evidence="12" type="ORF">GJ668_02030</name>
</gene>
<dbReference type="Pfam" id="PF00072">
    <property type="entry name" value="Response_reg"/>
    <property type="match status" value="2"/>
</dbReference>
<evidence type="ECO:0000259" key="11">
    <source>
        <dbReference type="PROSITE" id="PS50894"/>
    </source>
</evidence>
<dbReference type="InterPro" id="IPR001633">
    <property type="entry name" value="EAL_dom"/>
</dbReference>
<dbReference type="SUPFAM" id="SSF52172">
    <property type="entry name" value="CheY-like"/>
    <property type="match status" value="2"/>
</dbReference>
<evidence type="ECO:0000256" key="4">
    <source>
        <dbReference type="PROSITE-ProRule" id="PRU00110"/>
    </source>
</evidence>
<feature type="modified residue" description="4-aspartylphosphate" evidence="5">
    <location>
        <position position="445"/>
    </location>
</feature>
<dbReference type="RefSeq" id="WP_155448447.1">
    <property type="nucleotide sequence ID" value="NZ_WNKT01000002.1"/>
</dbReference>
<dbReference type="InterPro" id="IPR005467">
    <property type="entry name" value="His_kinase_dom"/>
</dbReference>
<dbReference type="SUPFAM" id="SSF47226">
    <property type="entry name" value="Histidine-containing phosphotransfer domain, HPT domain"/>
    <property type="match status" value="1"/>
</dbReference>
<dbReference type="SMART" id="SM00448">
    <property type="entry name" value="REC"/>
    <property type="match status" value="2"/>
</dbReference>
<dbReference type="InterPro" id="IPR035965">
    <property type="entry name" value="PAS-like_dom_sf"/>
</dbReference>
<evidence type="ECO:0000256" key="1">
    <source>
        <dbReference type="ARBA" id="ARBA00000085"/>
    </source>
</evidence>
<evidence type="ECO:0000256" key="5">
    <source>
        <dbReference type="PROSITE-ProRule" id="PRU00169"/>
    </source>
</evidence>
<proteinExistence type="predicted"/>
<dbReference type="PROSITE" id="PS50109">
    <property type="entry name" value="HIS_KIN"/>
    <property type="match status" value="1"/>
</dbReference>
<dbReference type="CDD" id="cd01949">
    <property type="entry name" value="GGDEF"/>
    <property type="match status" value="1"/>
</dbReference>
<dbReference type="InterPro" id="IPR035919">
    <property type="entry name" value="EAL_sf"/>
</dbReference>
<dbReference type="NCBIfam" id="TIGR00254">
    <property type="entry name" value="GGDEF"/>
    <property type="match status" value="1"/>
</dbReference>
<keyword evidence="13" id="KW-1185">Reference proteome</keyword>
<evidence type="ECO:0000259" key="9">
    <source>
        <dbReference type="PROSITE" id="PS50883"/>
    </source>
</evidence>
<dbReference type="Gene3D" id="3.40.50.2300">
    <property type="match status" value="2"/>
</dbReference>
<dbReference type="SUPFAM" id="SSF47384">
    <property type="entry name" value="Homodimeric domain of signal transducing histidine kinase"/>
    <property type="match status" value="1"/>
</dbReference>
<feature type="domain" description="GGDEF" evidence="10">
    <location>
        <begin position="970"/>
        <end position="1115"/>
    </location>
</feature>
<comment type="caution">
    <text evidence="4">Lacks conserved residue(s) required for the propagation of feature annotation.</text>
</comment>
<dbReference type="EMBL" id="WNKT01000002">
    <property type="protein sequence ID" value="MTW19868.1"/>
    <property type="molecule type" value="Genomic_DNA"/>
</dbReference>
<dbReference type="GO" id="GO:0000155">
    <property type="term" value="F:phosphorelay sensor kinase activity"/>
    <property type="evidence" value="ECO:0007669"/>
    <property type="project" value="InterPro"/>
</dbReference>
<feature type="modified residue" description="4-aspartylphosphate" evidence="5">
    <location>
        <position position="739"/>
    </location>
</feature>
<dbReference type="PROSITE" id="PS50894">
    <property type="entry name" value="HPT"/>
    <property type="match status" value="1"/>
</dbReference>